<dbReference type="EMBL" id="SDRB02003120">
    <property type="protein sequence ID" value="THG18352.1"/>
    <property type="molecule type" value="Genomic_DNA"/>
</dbReference>
<name>A0A4S4EPR5_CAMSN</name>
<evidence type="ECO:0000313" key="9">
    <source>
        <dbReference type="Proteomes" id="UP000306102"/>
    </source>
</evidence>
<keyword evidence="2" id="KW-0488">Methylation</keyword>
<protein>
    <recommendedName>
        <fullName evidence="7">HMA domain-containing protein</fullName>
    </recommendedName>
</protein>
<dbReference type="PANTHER" id="PTHR45868:SF83">
    <property type="entry name" value="HEAVY METAL-ASSOCIATED ISOPRENYLATED PLANT PROTEIN 33"/>
    <property type="match status" value="1"/>
</dbReference>
<dbReference type="Gene3D" id="3.30.70.100">
    <property type="match status" value="1"/>
</dbReference>
<comment type="similarity">
    <text evidence="5">Belongs to the HIPP family.</text>
</comment>
<dbReference type="PANTHER" id="PTHR45868">
    <property type="entry name" value="HEAVY METAL-ASSOCIATED ISOPRENYLATED PLANT PROTEIN 33-RELATED"/>
    <property type="match status" value="1"/>
</dbReference>
<reference evidence="8 9" key="1">
    <citation type="journal article" date="2018" name="Proc. Natl. Acad. Sci. U.S.A.">
        <title>Draft genome sequence of Camellia sinensis var. sinensis provides insights into the evolution of the tea genome and tea quality.</title>
        <authorList>
            <person name="Wei C."/>
            <person name="Yang H."/>
            <person name="Wang S."/>
            <person name="Zhao J."/>
            <person name="Liu C."/>
            <person name="Gao L."/>
            <person name="Xia E."/>
            <person name="Lu Y."/>
            <person name="Tai Y."/>
            <person name="She G."/>
            <person name="Sun J."/>
            <person name="Cao H."/>
            <person name="Tong W."/>
            <person name="Gao Q."/>
            <person name="Li Y."/>
            <person name="Deng W."/>
            <person name="Jiang X."/>
            <person name="Wang W."/>
            <person name="Chen Q."/>
            <person name="Zhang S."/>
            <person name="Li H."/>
            <person name="Wu J."/>
            <person name="Wang P."/>
            <person name="Li P."/>
            <person name="Shi C."/>
            <person name="Zheng F."/>
            <person name="Jian J."/>
            <person name="Huang B."/>
            <person name="Shan D."/>
            <person name="Shi M."/>
            <person name="Fang C."/>
            <person name="Yue Y."/>
            <person name="Li F."/>
            <person name="Li D."/>
            <person name="Wei S."/>
            <person name="Han B."/>
            <person name="Jiang C."/>
            <person name="Yin Y."/>
            <person name="Xia T."/>
            <person name="Zhang Z."/>
            <person name="Bennetzen J.L."/>
            <person name="Zhao S."/>
            <person name="Wan X."/>
        </authorList>
    </citation>
    <scope>NUCLEOTIDE SEQUENCE [LARGE SCALE GENOMIC DNA]</scope>
    <source>
        <strain evidence="9">cv. Shuchazao</strain>
        <tissue evidence="8">Leaf</tissue>
    </source>
</reference>
<evidence type="ECO:0000256" key="6">
    <source>
        <dbReference type="SAM" id="MobiDB-lite"/>
    </source>
</evidence>
<gene>
    <name evidence="8" type="ORF">TEA_023172</name>
</gene>
<dbReference type="PROSITE" id="PS50846">
    <property type="entry name" value="HMA_2"/>
    <property type="match status" value="1"/>
</dbReference>
<dbReference type="AlphaFoldDB" id="A0A4S4EPR5"/>
<dbReference type="InterPro" id="IPR006121">
    <property type="entry name" value="HMA_dom"/>
</dbReference>
<accession>A0A4S4EPR5</accession>
<evidence type="ECO:0000313" key="8">
    <source>
        <dbReference type="EMBL" id="THG18352.1"/>
    </source>
</evidence>
<dbReference type="SUPFAM" id="SSF55008">
    <property type="entry name" value="HMA, heavy metal-associated domain"/>
    <property type="match status" value="1"/>
</dbReference>
<dbReference type="CDD" id="cd00371">
    <property type="entry name" value="HMA"/>
    <property type="match status" value="1"/>
</dbReference>
<sequence>MQRHAMFARRTTKLTLHSSPSSSALLSAQLPCLICVLRVNIHCNGCKQKVKKLLQKIDGVTGLAIDVEQGKVTVAGNADPSILIKKLVKSGKHAELWGAQRASNPNHLNNQFKNLQIEFGKGGKDTKSQKGGPQFKHQIKPAKGSKDHKSVKFSLPDDDDYASFDDFDDFVGDEFDDFDFDVTHKPPNKMMPMMGHGHGPHGPKGMMVNSHVMKGKKGNNNGGNAKKEDSFDLPIQVKGMPMHNDGKNGNGGKKGGGGGNIKGGNQNQGGGGGKNGGGNGKGVGVGGGNNINDWGMKGGGKNGGPKAMSNMQQGFHDIDTSHKGVGGGNMGQMGNYPMGQMGNYPMGHMGNIPAVQGLPAAPTAAMNGGYYQGMVPGNPYNQQQQQQQQQQYMAMMMNQRRMMNGNDMFQPMMYGRPQQAMSYGPPVQPPPAADNFTHIFSDENANSCSIM</sequence>
<dbReference type="GO" id="GO:0016020">
    <property type="term" value="C:membrane"/>
    <property type="evidence" value="ECO:0007669"/>
    <property type="project" value="UniProtKB-SubCell"/>
</dbReference>
<keyword evidence="4" id="KW-0636">Prenylation</keyword>
<proteinExistence type="inferred from homology"/>
<feature type="domain" description="HMA" evidence="7">
    <location>
        <begin position="32"/>
        <end position="95"/>
    </location>
</feature>
<dbReference type="GO" id="GO:0009626">
    <property type="term" value="P:plant-type hypersensitive response"/>
    <property type="evidence" value="ECO:0007669"/>
    <property type="project" value="UniProtKB-KW"/>
</dbReference>
<feature type="compositionally biased region" description="Gly residues" evidence="6">
    <location>
        <begin position="248"/>
        <end position="289"/>
    </location>
</feature>
<comment type="caution">
    <text evidence="8">The sequence shown here is derived from an EMBL/GenBank/DDBJ whole genome shotgun (WGS) entry which is preliminary data.</text>
</comment>
<keyword evidence="4" id="KW-0449">Lipoprotein</keyword>
<feature type="region of interest" description="Disordered" evidence="6">
    <location>
        <begin position="241"/>
        <end position="309"/>
    </location>
</feature>
<evidence type="ECO:0000256" key="5">
    <source>
        <dbReference type="ARBA" id="ARBA00024045"/>
    </source>
</evidence>
<keyword evidence="9" id="KW-1185">Reference proteome</keyword>
<organism evidence="8 9">
    <name type="scientific">Camellia sinensis var. sinensis</name>
    <name type="common">China tea</name>
    <dbReference type="NCBI Taxonomy" id="542762"/>
    <lineage>
        <taxon>Eukaryota</taxon>
        <taxon>Viridiplantae</taxon>
        <taxon>Streptophyta</taxon>
        <taxon>Embryophyta</taxon>
        <taxon>Tracheophyta</taxon>
        <taxon>Spermatophyta</taxon>
        <taxon>Magnoliopsida</taxon>
        <taxon>eudicotyledons</taxon>
        <taxon>Gunneridae</taxon>
        <taxon>Pentapetalae</taxon>
        <taxon>asterids</taxon>
        <taxon>Ericales</taxon>
        <taxon>Theaceae</taxon>
        <taxon>Camellia</taxon>
    </lineage>
</organism>
<dbReference type="GO" id="GO:0046872">
    <property type="term" value="F:metal ion binding"/>
    <property type="evidence" value="ECO:0007669"/>
    <property type="project" value="UniProtKB-KW"/>
</dbReference>
<dbReference type="FunFam" id="3.30.70.100:FF:000008">
    <property type="entry name" value="Copper transport protein ATOX1"/>
    <property type="match status" value="1"/>
</dbReference>
<dbReference type="Proteomes" id="UP000306102">
    <property type="component" value="Unassembled WGS sequence"/>
</dbReference>
<keyword evidence="3" id="KW-0479">Metal-binding</keyword>
<comment type="subcellular location">
    <subcellularLocation>
        <location evidence="1">Membrane</location>
        <topology evidence="1">Peripheral membrane protein</topology>
    </subcellularLocation>
</comment>
<feature type="region of interest" description="Disordered" evidence="6">
    <location>
        <begin position="121"/>
        <end position="150"/>
    </location>
</feature>
<evidence type="ECO:0000259" key="7">
    <source>
        <dbReference type="PROSITE" id="PS50846"/>
    </source>
</evidence>
<evidence type="ECO:0000256" key="1">
    <source>
        <dbReference type="ARBA" id="ARBA00004170"/>
    </source>
</evidence>
<evidence type="ECO:0000256" key="4">
    <source>
        <dbReference type="ARBA" id="ARBA00023289"/>
    </source>
</evidence>
<evidence type="ECO:0000256" key="3">
    <source>
        <dbReference type="ARBA" id="ARBA00022723"/>
    </source>
</evidence>
<dbReference type="STRING" id="542762.A0A4S4EPR5"/>
<dbReference type="Pfam" id="PF00403">
    <property type="entry name" value="HMA"/>
    <property type="match status" value="1"/>
</dbReference>
<dbReference type="InterPro" id="IPR036163">
    <property type="entry name" value="HMA_dom_sf"/>
</dbReference>
<evidence type="ECO:0000256" key="2">
    <source>
        <dbReference type="ARBA" id="ARBA00022481"/>
    </source>
</evidence>